<dbReference type="RefSeq" id="WP_196099647.1">
    <property type="nucleotide sequence ID" value="NZ_CP064939.1"/>
</dbReference>
<keyword evidence="1" id="KW-0472">Membrane</keyword>
<reference evidence="2 3" key="1">
    <citation type="submission" date="2020-11" db="EMBL/GenBank/DDBJ databases">
        <title>Pedobacter endophytica, an endophytic bacteria isolated form Carex pumila.</title>
        <authorList>
            <person name="Peng Y."/>
            <person name="Jiang L."/>
            <person name="Lee J."/>
        </authorList>
    </citation>
    <scope>NUCLEOTIDE SEQUENCE [LARGE SCALE GENOMIC DNA]</scope>
    <source>
        <strain evidence="2 3">JBR3-12</strain>
    </source>
</reference>
<evidence type="ECO:0000256" key="1">
    <source>
        <dbReference type="SAM" id="Phobius"/>
    </source>
</evidence>
<evidence type="ECO:0000313" key="3">
    <source>
        <dbReference type="Proteomes" id="UP000594759"/>
    </source>
</evidence>
<accession>A0A7S9PZY7</accession>
<dbReference type="KEGG" id="pex:IZT61_02610"/>
<organism evidence="2 3">
    <name type="scientific">Pedobacter endophyticus</name>
    <dbReference type="NCBI Taxonomy" id="2789740"/>
    <lineage>
        <taxon>Bacteria</taxon>
        <taxon>Pseudomonadati</taxon>
        <taxon>Bacteroidota</taxon>
        <taxon>Sphingobacteriia</taxon>
        <taxon>Sphingobacteriales</taxon>
        <taxon>Sphingobacteriaceae</taxon>
        <taxon>Pedobacter</taxon>
    </lineage>
</organism>
<sequence length="123" mass="13541">MTTNDTKKAVKGGLVLDGLKAVGDAAGVKASRPKIKKEMEVGVSIVNQLLEMLFTKRGNNNKREVELTALGLMAFYNVYRGVRERKKSSLVKGVFLSATLVASLVAYAKLHNQQARYKKLAMR</sequence>
<keyword evidence="3" id="KW-1185">Reference proteome</keyword>
<keyword evidence="1" id="KW-1133">Transmembrane helix</keyword>
<keyword evidence="1" id="KW-0812">Transmembrane</keyword>
<dbReference type="Proteomes" id="UP000594759">
    <property type="component" value="Chromosome"/>
</dbReference>
<proteinExistence type="predicted"/>
<gene>
    <name evidence="2" type="ORF">IZT61_02610</name>
</gene>
<dbReference type="AlphaFoldDB" id="A0A7S9PZY7"/>
<dbReference type="EMBL" id="CP064939">
    <property type="protein sequence ID" value="QPH40191.1"/>
    <property type="molecule type" value="Genomic_DNA"/>
</dbReference>
<protein>
    <submittedName>
        <fullName evidence="2">Uncharacterized protein</fullName>
    </submittedName>
</protein>
<feature type="transmembrane region" description="Helical" evidence="1">
    <location>
        <begin position="90"/>
        <end position="110"/>
    </location>
</feature>
<evidence type="ECO:0000313" key="2">
    <source>
        <dbReference type="EMBL" id="QPH40191.1"/>
    </source>
</evidence>
<name>A0A7S9PZY7_9SPHI</name>